<dbReference type="Pfam" id="PF13442">
    <property type="entry name" value="Cytochrome_CBB3"/>
    <property type="match status" value="1"/>
</dbReference>
<evidence type="ECO:0000256" key="5">
    <source>
        <dbReference type="ARBA" id="ARBA00022723"/>
    </source>
</evidence>
<evidence type="ECO:0000256" key="3">
    <source>
        <dbReference type="ARBA" id="ARBA00022617"/>
    </source>
</evidence>
<evidence type="ECO:0000256" key="11">
    <source>
        <dbReference type="SAM" id="SignalP"/>
    </source>
</evidence>
<feature type="transmembrane region" description="Helical" evidence="10">
    <location>
        <begin position="553"/>
        <end position="572"/>
    </location>
</feature>
<reference evidence="13 14" key="1">
    <citation type="submission" date="2021-03" db="EMBL/GenBank/DDBJ databases">
        <title>novel species isolated from a fishpond in China.</title>
        <authorList>
            <person name="Lu H."/>
            <person name="Cai Z."/>
        </authorList>
    </citation>
    <scope>NUCLEOTIDE SEQUENCE [LARGE SCALE GENOMIC DNA]</scope>
    <source>
        <strain evidence="13 14">Y57</strain>
    </source>
</reference>
<evidence type="ECO:0000313" key="13">
    <source>
        <dbReference type="EMBL" id="MBN7819430.1"/>
    </source>
</evidence>
<evidence type="ECO:0000256" key="8">
    <source>
        <dbReference type="ARBA" id="ARBA00023136"/>
    </source>
</evidence>
<accession>A0ABS3CT28</accession>
<keyword evidence="5 9" id="KW-0479">Metal-binding</keyword>
<feature type="transmembrane region" description="Helical" evidence="10">
    <location>
        <begin position="438"/>
        <end position="461"/>
    </location>
</feature>
<evidence type="ECO:0000256" key="7">
    <source>
        <dbReference type="ARBA" id="ARBA00023004"/>
    </source>
</evidence>
<feature type="transmembrane region" description="Helical" evidence="10">
    <location>
        <begin position="482"/>
        <end position="506"/>
    </location>
</feature>
<comment type="caution">
    <text evidence="13">The sequence shown here is derived from an EMBL/GenBank/DDBJ whole genome shotgun (WGS) entry which is preliminary data.</text>
</comment>
<evidence type="ECO:0000256" key="2">
    <source>
        <dbReference type="ARBA" id="ARBA00008333"/>
    </source>
</evidence>
<feature type="transmembrane region" description="Helical" evidence="10">
    <location>
        <begin position="592"/>
        <end position="615"/>
    </location>
</feature>
<dbReference type="InterPro" id="IPR004923">
    <property type="entry name" value="FTR1/Fip1/EfeU"/>
</dbReference>
<feature type="signal peptide" evidence="11">
    <location>
        <begin position="1"/>
        <end position="21"/>
    </location>
</feature>
<gene>
    <name evidence="13" type="ORF">J0A65_06110</name>
</gene>
<dbReference type="RefSeq" id="WP_206593257.1">
    <property type="nucleotide sequence ID" value="NZ_JAFKCS010000004.1"/>
</dbReference>
<dbReference type="SUPFAM" id="SSF46626">
    <property type="entry name" value="Cytochrome c"/>
    <property type="match status" value="1"/>
</dbReference>
<comment type="similarity">
    <text evidence="2">Belongs to the oxidase-dependent Fe transporter (OFeT) (TC 9.A.10.1) family.</text>
</comment>
<keyword evidence="11" id="KW-0732">Signal</keyword>
<keyword evidence="3 9" id="KW-0349">Heme</keyword>
<dbReference type="InterPro" id="IPR009056">
    <property type="entry name" value="Cyt_c-like_dom"/>
</dbReference>
<dbReference type="PANTHER" id="PTHR31632:SF2">
    <property type="entry name" value="PLASMA MEMBRANE IRON PERMEASE"/>
    <property type="match status" value="1"/>
</dbReference>
<dbReference type="EMBL" id="JAFKCS010000004">
    <property type="protein sequence ID" value="MBN7819430.1"/>
    <property type="molecule type" value="Genomic_DNA"/>
</dbReference>
<dbReference type="PANTHER" id="PTHR31632">
    <property type="entry name" value="IRON TRANSPORTER FTH1"/>
    <property type="match status" value="1"/>
</dbReference>
<dbReference type="InterPro" id="IPR036909">
    <property type="entry name" value="Cyt_c-like_dom_sf"/>
</dbReference>
<keyword evidence="7 9" id="KW-0408">Iron</keyword>
<feature type="transmembrane region" description="Helical" evidence="10">
    <location>
        <begin position="518"/>
        <end position="541"/>
    </location>
</feature>
<keyword evidence="14" id="KW-1185">Reference proteome</keyword>
<protein>
    <submittedName>
        <fullName evidence="13">Cytochrome c/FTR1 family iron permease</fullName>
    </submittedName>
</protein>
<feature type="domain" description="Cytochrome c" evidence="12">
    <location>
        <begin position="119"/>
        <end position="213"/>
    </location>
</feature>
<evidence type="ECO:0000256" key="1">
    <source>
        <dbReference type="ARBA" id="ARBA00004141"/>
    </source>
</evidence>
<comment type="subcellular location">
    <subcellularLocation>
        <location evidence="1">Membrane</location>
        <topology evidence="1">Multi-pass membrane protein</topology>
    </subcellularLocation>
</comment>
<feature type="transmembrane region" description="Helical" evidence="10">
    <location>
        <begin position="364"/>
        <end position="391"/>
    </location>
</feature>
<proteinExistence type="inferred from homology"/>
<dbReference type="Proteomes" id="UP000663992">
    <property type="component" value="Unassembled WGS sequence"/>
</dbReference>
<name>A0ABS3CT28_9ALTE</name>
<dbReference type="Pfam" id="PF03239">
    <property type="entry name" value="FTR1"/>
    <property type="match status" value="1"/>
</dbReference>
<keyword evidence="8 10" id="KW-0472">Membrane</keyword>
<dbReference type="Gene3D" id="1.10.760.10">
    <property type="entry name" value="Cytochrome c-like domain"/>
    <property type="match status" value="1"/>
</dbReference>
<feature type="chain" id="PRO_5046188490" evidence="11">
    <location>
        <begin position="22"/>
        <end position="621"/>
    </location>
</feature>
<keyword evidence="6 10" id="KW-1133">Transmembrane helix</keyword>
<evidence type="ECO:0000313" key="14">
    <source>
        <dbReference type="Proteomes" id="UP000663992"/>
    </source>
</evidence>
<sequence>MKRIIQPLVLLFCLISQLAFASGPGPERILHLLSYVGVDYPMTVADGQVVDQGEYVEQVEFAEAVEAILQSLPATEKTPQLLADSRTLQQLIEQKRPGAEIKAMTEALSEAVTLAYDIKLAPRGTPVPASVSNLYQQMCSACHGATGLGDGVAGAGMEPAPANFHDNERMNELTLFGLYNTITLGVEGTGMASYTNLSEAERWSLAAFVAGYVTEAPEQKVKSPFSLDELATLTPAQVAARGQDVAKFVQLRAHPDSIESDKPSPLAYAKQTLADSWLAVESGNLDKAYQLSIGAYLEGFELVEASLDNLDKTLRKDIELAMFAYRDGLRDGLPEAVLAQRYQLAQSSLDKAQILLSEGGLSPLLSFVASLIILLREGLEAILVLAAIYAFMSRSGASGSLKYVHGGWIAALICGVATWAVANYLFDISGASRELTEGMTALLATAILLWVGIWMHSKAHASNWQQYIKEKLSASLSSGQNIGFAVLAFVAVYREIFEIILFYQALWLQAGVEGQQAVLFGMLAATVLLVVLSIVIFKLAMRVPVAMFFKVNAAIMFALAVIFAGRGIAALQETGSIVSIPLNLPEATWLGIYADGVTLASQAAVIVLIVLMTLVQRKTPA</sequence>
<organism evidence="13 14">
    <name type="scientific">Bowmanella yangjiangensis</name>
    <dbReference type="NCBI Taxonomy" id="2811230"/>
    <lineage>
        <taxon>Bacteria</taxon>
        <taxon>Pseudomonadati</taxon>
        <taxon>Pseudomonadota</taxon>
        <taxon>Gammaproteobacteria</taxon>
        <taxon>Alteromonadales</taxon>
        <taxon>Alteromonadaceae</taxon>
        <taxon>Bowmanella</taxon>
    </lineage>
</organism>
<evidence type="ECO:0000256" key="4">
    <source>
        <dbReference type="ARBA" id="ARBA00022692"/>
    </source>
</evidence>
<evidence type="ECO:0000256" key="10">
    <source>
        <dbReference type="SAM" id="Phobius"/>
    </source>
</evidence>
<evidence type="ECO:0000259" key="12">
    <source>
        <dbReference type="PROSITE" id="PS51007"/>
    </source>
</evidence>
<feature type="transmembrane region" description="Helical" evidence="10">
    <location>
        <begin position="403"/>
        <end position="426"/>
    </location>
</feature>
<dbReference type="PROSITE" id="PS51007">
    <property type="entry name" value="CYTC"/>
    <property type="match status" value="1"/>
</dbReference>
<evidence type="ECO:0000256" key="6">
    <source>
        <dbReference type="ARBA" id="ARBA00022989"/>
    </source>
</evidence>
<evidence type="ECO:0000256" key="9">
    <source>
        <dbReference type="PROSITE-ProRule" id="PRU00433"/>
    </source>
</evidence>
<keyword evidence="4 10" id="KW-0812">Transmembrane</keyword>